<keyword evidence="2" id="KW-0812">Transmembrane</keyword>
<evidence type="ECO:0000256" key="3">
    <source>
        <dbReference type="SAM" id="SignalP"/>
    </source>
</evidence>
<feature type="signal peptide" evidence="3">
    <location>
        <begin position="1"/>
        <end position="15"/>
    </location>
</feature>
<feature type="transmembrane region" description="Helical" evidence="2">
    <location>
        <begin position="133"/>
        <end position="151"/>
    </location>
</feature>
<feature type="compositionally biased region" description="Polar residues" evidence="1">
    <location>
        <begin position="30"/>
        <end position="40"/>
    </location>
</feature>
<keyword evidence="5" id="KW-1185">Reference proteome</keyword>
<comment type="caution">
    <text evidence="4">The sequence shown here is derived from an EMBL/GenBank/DDBJ whole genome shotgun (WGS) entry which is preliminary data.</text>
</comment>
<evidence type="ECO:0000313" key="4">
    <source>
        <dbReference type="EMBL" id="KII72258.1"/>
    </source>
</evidence>
<gene>
    <name evidence="4" type="ORF">RF11_08682</name>
</gene>
<dbReference type="AlphaFoldDB" id="A0A0C2JS55"/>
<keyword evidence="3" id="KW-0732">Signal</keyword>
<proteinExistence type="predicted"/>
<dbReference type="EMBL" id="JWZT01001317">
    <property type="protein sequence ID" value="KII72258.1"/>
    <property type="molecule type" value="Genomic_DNA"/>
</dbReference>
<keyword evidence="2" id="KW-1133">Transmembrane helix</keyword>
<protein>
    <submittedName>
        <fullName evidence="4">Uncharacterized protein</fullName>
    </submittedName>
</protein>
<accession>A0A0C2JS55</accession>
<feature type="chain" id="PRO_5013198275" evidence="3">
    <location>
        <begin position="16"/>
        <end position="172"/>
    </location>
</feature>
<dbReference type="Proteomes" id="UP000031668">
    <property type="component" value="Unassembled WGS sequence"/>
</dbReference>
<evidence type="ECO:0000256" key="2">
    <source>
        <dbReference type="SAM" id="Phobius"/>
    </source>
</evidence>
<organism evidence="4 5">
    <name type="scientific">Thelohanellus kitauei</name>
    <name type="common">Myxosporean</name>
    <dbReference type="NCBI Taxonomy" id="669202"/>
    <lineage>
        <taxon>Eukaryota</taxon>
        <taxon>Metazoa</taxon>
        <taxon>Cnidaria</taxon>
        <taxon>Myxozoa</taxon>
        <taxon>Myxosporea</taxon>
        <taxon>Bivalvulida</taxon>
        <taxon>Platysporina</taxon>
        <taxon>Myxobolidae</taxon>
        <taxon>Thelohanellus</taxon>
    </lineage>
</organism>
<evidence type="ECO:0000256" key="1">
    <source>
        <dbReference type="SAM" id="MobiDB-lite"/>
    </source>
</evidence>
<feature type="region of interest" description="Disordered" evidence="1">
    <location>
        <begin position="27"/>
        <end position="52"/>
    </location>
</feature>
<name>A0A0C2JS55_THEKT</name>
<feature type="compositionally biased region" description="Basic and acidic residues" evidence="1">
    <location>
        <begin position="41"/>
        <end position="52"/>
    </location>
</feature>
<evidence type="ECO:0000313" key="5">
    <source>
        <dbReference type="Proteomes" id="UP000031668"/>
    </source>
</evidence>
<sequence>MISMAFFLLLPVVQSIYLLNPSHGLPKIPTSKSGNESPVKNQDKKWVGDEQAHVPKSQREIRKYRPMIRPIEGVGFIGAEIEMPVDTFVDKKPKPRHTSKYIAEIDEKLTYLEIDLLEVREAVQFLESTINSTMISISVLLAGIIMLWIVYNHLRRKQGDLPEYEELEVINT</sequence>
<keyword evidence="2" id="KW-0472">Membrane</keyword>
<reference evidence="4 5" key="1">
    <citation type="journal article" date="2014" name="Genome Biol. Evol.">
        <title>The genome of the myxosporean Thelohanellus kitauei shows adaptations to nutrient acquisition within its fish host.</title>
        <authorList>
            <person name="Yang Y."/>
            <person name="Xiong J."/>
            <person name="Zhou Z."/>
            <person name="Huo F."/>
            <person name="Miao W."/>
            <person name="Ran C."/>
            <person name="Liu Y."/>
            <person name="Zhang J."/>
            <person name="Feng J."/>
            <person name="Wang M."/>
            <person name="Wang M."/>
            <person name="Wang L."/>
            <person name="Yao B."/>
        </authorList>
    </citation>
    <scope>NUCLEOTIDE SEQUENCE [LARGE SCALE GENOMIC DNA]</scope>
    <source>
        <strain evidence="4">Wuqing</strain>
    </source>
</reference>